<comment type="caution">
    <text evidence="1">The sequence shown here is derived from an EMBL/GenBank/DDBJ whole genome shotgun (WGS) entry which is preliminary data.</text>
</comment>
<dbReference type="AlphaFoldDB" id="A0A2T2XFS3"/>
<evidence type="ECO:0000313" key="1">
    <source>
        <dbReference type="EMBL" id="PSR33306.1"/>
    </source>
</evidence>
<proteinExistence type="predicted"/>
<name>A0A2T2XFS3_9FIRM</name>
<accession>A0A2T2XFS3</accession>
<reference evidence="1 2" key="1">
    <citation type="journal article" date="2014" name="BMC Genomics">
        <title>Comparison of environmental and isolate Sulfobacillus genomes reveals diverse carbon, sulfur, nitrogen, and hydrogen metabolisms.</title>
        <authorList>
            <person name="Justice N.B."/>
            <person name="Norman A."/>
            <person name="Brown C.T."/>
            <person name="Singh A."/>
            <person name="Thomas B.C."/>
            <person name="Banfield J.F."/>
        </authorList>
    </citation>
    <scope>NUCLEOTIDE SEQUENCE [LARGE SCALE GENOMIC DNA]</scope>
    <source>
        <strain evidence="1">AMDSBA4</strain>
    </source>
</reference>
<gene>
    <name evidence="1" type="ORF">C7B46_10210</name>
</gene>
<dbReference type="EMBL" id="PXYW01000022">
    <property type="protein sequence ID" value="PSR33306.1"/>
    <property type="molecule type" value="Genomic_DNA"/>
</dbReference>
<organism evidence="1 2">
    <name type="scientific">Sulfobacillus benefaciens</name>
    <dbReference type="NCBI Taxonomy" id="453960"/>
    <lineage>
        <taxon>Bacteria</taxon>
        <taxon>Bacillati</taxon>
        <taxon>Bacillota</taxon>
        <taxon>Clostridia</taxon>
        <taxon>Eubacteriales</taxon>
        <taxon>Clostridiales Family XVII. Incertae Sedis</taxon>
        <taxon>Sulfobacillus</taxon>
    </lineage>
</organism>
<evidence type="ECO:0008006" key="3">
    <source>
        <dbReference type="Google" id="ProtNLM"/>
    </source>
</evidence>
<protein>
    <recommendedName>
        <fullName evidence="3">Peptidase A2 domain-containing protein</fullName>
    </recommendedName>
</protein>
<dbReference type="Proteomes" id="UP000242972">
    <property type="component" value="Unassembled WGS sequence"/>
</dbReference>
<sequence length="76" mass="8199">MILHVCNGLPVVSLTLEYRGQIVTVNNLILDTGAAESLIDREAVKELKIETDDDDIIVPMAGIGGLSCLLSIYDDL</sequence>
<evidence type="ECO:0000313" key="2">
    <source>
        <dbReference type="Proteomes" id="UP000242972"/>
    </source>
</evidence>